<dbReference type="InterPro" id="IPR024072">
    <property type="entry name" value="DHFR-like_dom_sf"/>
</dbReference>
<evidence type="ECO:0000256" key="8">
    <source>
        <dbReference type="PIRNR" id="PIRNR000194"/>
    </source>
</evidence>
<dbReference type="Gene3D" id="3.40.430.10">
    <property type="entry name" value="Dihydrofolate Reductase, subunit A"/>
    <property type="match status" value="1"/>
</dbReference>
<keyword evidence="10" id="KW-0808">Transferase</keyword>
<keyword evidence="10" id="KW-0418">Kinase</keyword>
<evidence type="ECO:0000256" key="7">
    <source>
        <dbReference type="ARBA" id="ARBA00025067"/>
    </source>
</evidence>
<comment type="similarity">
    <text evidence="2 8">Belongs to the dihydrofolate reductase family.</text>
</comment>
<dbReference type="Pfam" id="PF00186">
    <property type="entry name" value="DHFR_1"/>
    <property type="match status" value="1"/>
</dbReference>
<dbReference type="UniPathway" id="UPA00077">
    <property type="reaction ID" value="UER00158"/>
</dbReference>
<gene>
    <name evidence="10" type="ORF">GWI72_01990</name>
</gene>
<dbReference type="GO" id="GO:0046654">
    <property type="term" value="P:tetrahydrofolate biosynthetic process"/>
    <property type="evidence" value="ECO:0007669"/>
    <property type="project" value="UniProtKB-UniPathway"/>
</dbReference>
<evidence type="ECO:0000259" key="9">
    <source>
        <dbReference type="PROSITE" id="PS51330"/>
    </source>
</evidence>
<dbReference type="GO" id="GO:0016301">
    <property type="term" value="F:kinase activity"/>
    <property type="evidence" value="ECO:0007669"/>
    <property type="project" value="UniProtKB-KW"/>
</dbReference>
<evidence type="ECO:0000313" key="10">
    <source>
        <dbReference type="EMBL" id="NBN77032.1"/>
    </source>
</evidence>
<accession>A0A7X5EZK7</accession>
<comment type="catalytic activity">
    <reaction evidence="8">
        <text>(6S)-5,6,7,8-tetrahydrofolate + NADP(+) = 7,8-dihydrofolate + NADPH + H(+)</text>
        <dbReference type="Rhea" id="RHEA:15009"/>
        <dbReference type="ChEBI" id="CHEBI:15378"/>
        <dbReference type="ChEBI" id="CHEBI:57451"/>
        <dbReference type="ChEBI" id="CHEBI:57453"/>
        <dbReference type="ChEBI" id="CHEBI:57783"/>
        <dbReference type="ChEBI" id="CHEBI:58349"/>
        <dbReference type="EC" id="1.5.1.3"/>
    </reaction>
</comment>
<dbReference type="PRINTS" id="PR00070">
    <property type="entry name" value="DHFR"/>
</dbReference>
<dbReference type="GO" id="GO:0005829">
    <property type="term" value="C:cytosol"/>
    <property type="evidence" value="ECO:0007669"/>
    <property type="project" value="TreeGrafter"/>
</dbReference>
<protein>
    <recommendedName>
        <fullName evidence="3 8">Dihydrofolate reductase</fullName>
        <ecNumber evidence="3 8">1.5.1.3</ecNumber>
    </recommendedName>
</protein>
<reference evidence="11" key="1">
    <citation type="submission" date="2020-01" db="EMBL/GenBank/DDBJ databases">
        <authorList>
            <person name="Fang Y."/>
            <person name="Sun R."/>
            <person name="Nie L."/>
            <person name="He J."/>
            <person name="Hao L."/>
            <person name="Wang L."/>
            <person name="Su S."/>
            <person name="Lv E."/>
            <person name="Zhang Z."/>
            <person name="Xie R."/>
            <person name="Liu H."/>
        </authorList>
    </citation>
    <scope>NUCLEOTIDE SEQUENCE [LARGE SCALE GENOMIC DNA]</scope>
    <source>
        <strain evidence="11">XCT-53</strain>
    </source>
</reference>
<dbReference type="PROSITE" id="PS51330">
    <property type="entry name" value="DHFR_2"/>
    <property type="match status" value="1"/>
</dbReference>
<dbReference type="PANTHER" id="PTHR48069">
    <property type="entry name" value="DIHYDROFOLATE REDUCTASE"/>
    <property type="match status" value="1"/>
</dbReference>
<dbReference type="AlphaFoldDB" id="A0A7X5EZK7"/>
<evidence type="ECO:0000256" key="4">
    <source>
        <dbReference type="ARBA" id="ARBA00022563"/>
    </source>
</evidence>
<dbReference type="SUPFAM" id="SSF53597">
    <property type="entry name" value="Dihydrofolate reductase-like"/>
    <property type="match status" value="1"/>
</dbReference>
<evidence type="ECO:0000256" key="2">
    <source>
        <dbReference type="ARBA" id="ARBA00009539"/>
    </source>
</evidence>
<comment type="function">
    <text evidence="7 8">Key enzyme in folate metabolism. Catalyzes an essential reaction for de novo glycine and purine synthesis, and for DNA precursor synthesis.</text>
</comment>
<dbReference type="CDD" id="cd00209">
    <property type="entry name" value="DHFR"/>
    <property type="match status" value="1"/>
</dbReference>
<proteinExistence type="inferred from homology"/>
<dbReference type="FunFam" id="3.40.430.10:FF:000001">
    <property type="entry name" value="Dihydrofolate reductase"/>
    <property type="match status" value="1"/>
</dbReference>
<feature type="domain" description="DHFR" evidence="9">
    <location>
        <begin position="1"/>
        <end position="164"/>
    </location>
</feature>
<evidence type="ECO:0000256" key="5">
    <source>
        <dbReference type="ARBA" id="ARBA00022857"/>
    </source>
</evidence>
<dbReference type="Proteomes" id="UP000586722">
    <property type="component" value="Unassembled WGS sequence"/>
</dbReference>
<keyword evidence="5 8" id="KW-0521">NADP</keyword>
<dbReference type="GO" id="GO:0046452">
    <property type="term" value="P:dihydrofolate metabolic process"/>
    <property type="evidence" value="ECO:0007669"/>
    <property type="project" value="TreeGrafter"/>
</dbReference>
<name>A0A7X5EZK7_9HYPH</name>
<sequence>MVVVAAVAENGIIGAGNAMPWHVPSDLKHFKALTLGRPVVMGRRTFASLGRPLPGRFNIVISRGAPDLPEGVALVPSLDAGLALAAGRPETAEFGEVMVIGGGQIYAQAMALADRLEITRIHASPQGDTLFPPIDPALWQEVARIPGERGPKDQADFTFLAFDRRSVPVSGTGDRR</sequence>
<dbReference type="EMBL" id="JAABLQ010000001">
    <property type="protein sequence ID" value="NBN77032.1"/>
    <property type="molecule type" value="Genomic_DNA"/>
</dbReference>
<dbReference type="PANTHER" id="PTHR48069:SF3">
    <property type="entry name" value="DIHYDROFOLATE REDUCTASE"/>
    <property type="match status" value="1"/>
</dbReference>
<evidence type="ECO:0000256" key="3">
    <source>
        <dbReference type="ARBA" id="ARBA00012856"/>
    </source>
</evidence>
<dbReference type="GO" id="GO:0046655">
    <property type="term" value="P:folic acid metabolic process"/>
    <property type="evidence" value="ECO:0007669"/>
    <property type="project" value="TreeGrafter"/>
</dbReference>
<dbReference type="InterPro" id="IPR012259">
    <property type="entry name" value="DHFR"/>
</dbReference>
<dbReference type="GO" id="GO:0004146">
    <property type="term" value="F:dihydrofolate reductase activity"/>
    <property type="evidence" value="ECO:0007669"/>
    <property type="project" value="UniProtKB-EC"/>
</dbReference>
<dbReference type="EC" id="1.5.1.3" evidence="3 8"/>
<evidence type="ECO:0000256" key="6">
    <source>
        <dbReference type="ARBA" id="ARBA00023002"/>
    </source>
</evidence>
<comment type="caution">
    <text evidence="10">The sequence shown here is derived from an EMBL/GenBank/DDBJ whole genome shotgun (WGS) entry which is preliminary data.</text>
</comment>
<comment type="pathway">
    <text evidence="1 8">Cofactor biosynthesis; tetrahydrofolate biosynthesis; 5,6,7,8-tetrahydrofolate from 7,8-dihydrofolate: step 1/1.</text>
</comment>
<evidence type="ECO:0000256" key="1">
    <source>
        <dbReference type="ARBA" id="ARBA00004903"/>
    </source>
</evidence>
<dbReference type="RefSeq" id="WP_161707741.1">
    <property type="nucleotide sequence ID" value="NZ_JAABLQ010000001.1"/>
</dbReference>
<dbReference type="PIRSF" id="PIRSF000194">
    <property type="entry name" value="DHFR"/>
    <property type="match status" value="1"/>
</dbReference>
<dbReference type="InterPro" id="IPR001796">
    <property type="entry name" value="DHFR_dom"/>
</dbReference>
<keyword evidence="11" id="KW-1185">Reference proteome</keyword>
<organism evidence="10 11">
    <name type="scientific">Pannonibacter tanglangensis</name>
    <dbReference type="NCBI Taxonomy" id="2750084"/>
    <lineage>
        <taxon>Bacteria</taxon>
        <taxon>Pseudomonadati</taxon>
        <taxon>Pseudomonadota</taxon>
        <taxon>Alphaproteobacteria</taxon>
        <taxon>Hyphomicrobiales</taxon>
        <taxon>Stappiaceae</taxon>
        <taxon>Pannonibacter</taxon>
    </lineage>
</organism>
<keyword evidence="6 8" id="KW-0560">Oxidoreductase</keyword>
<dbReference type="GO" id="GO:0070401">
    <property type="term" value="F:NADP+ binding"/>
    <property type="evidence" value="ECO:0007669"/>
    <property type="project" value="UniProtKB-ARBA"/>
</dbReference>
<dbReference type="GO" id="GO:0006730">
    <property type="term" value="P:one-carbon metabolic process"/>
    <property type="evidence" value="ECO:0007669"/>
    <property type="project" value="UniProtKB-KW"/>
</dbReference>
<keyword evidence="4 8" id="KW-0554">One-carbon metabolism</keyword>
<evidence type="ECO:0000313" key="11">
    <source>
        <dbReference type="Proteomes" id="UP000586722"/>
    </source>
</evidence>